<gene>
    <name evidence="2" type="ORF">M0R45_025528</name>
</gene>
<sequence length="131" mass="14270">MALQGGGEGGEPIGGGGDWCEQERDAHVRMMGVSHGERDKWIGEMESCFDGGHDRRLREGPALSFGGCFKDTISFIVPLLPDALSLPATSVAHALLCRCATSPELGPGKRKDSKERQQHGKREKKKRKKRG</sequence>
<dbReference type="AlphaFoldDB" id="A0AAW1WXB5"/>
<feature type="compositionally biased region" description="Basic and acidic residues" evidence="1">
    <location>
        <begin position="107"/>
        <end position="120"/>
    </location>
</feature>
<comment type="caution">
    <text evidence="2">The sequence shown here is derived from an EMBL/GenBank/DDBJ whole genome shotgun (WGS) entry which is preliminary data.</text>
</comment>
<feature type="region of interest" description="Disordered" evidence="1">
    <location>
        <begin position="101"/>
        <end position="131"/>
    </location>
</feature>
<evidence type="ECO:0000313" key="2">
    <source>
        <dbReference type="EMBL" id="KAK9928391.1"/>
    </source>
</evidence>
<dbReference type="EMBL" id="JBEDUW010000005">
    <property type="protein sequence ID" value="KAK9928391.1"/>
    <property type="molecule type" value="Genomic_DNA"/>
</dbReference>
<feature type="compositionally biased region" description="Gly residues" evidence="1">
    <location>
        <begin position="1"/>
        <end position="18"/>
    </location>
</feature>
<reference evidence="2 3" key="1">
    <citation type="journal article" date="2023" name="G3 (Bethesda)">
        <title>A chromosome-length genome assembly and annotation of blackberry (Rubus argutus, cv. 'Hillquist').</title>
        <authorList>
            <person name="Bruna T."/>
            <person name="Aryal R."/>
            <person name="Dudchenko O."/>
            <person name="Sargent D.J."/>
            <person name="Mead D."/>
            <person name="Buti M."/>
            <person name="Cavallini A."/>
            <person name="Hytonen T."/>
            <person name="Andres J."/>
            <person name="Pham M."/>
            <person name="Weisz D."/>
            <person name="Mascagni F."/>
            <person name="Usai G."/>
            <person name="Natali L."/>
            <person name="Bassil N."/>
            <person name="Fernandez G.E."/>
            <person name="Lomsadze A."/>
            <person name="Armour M."/>
            <person name="Olukolu B."/>
            <person name="Poorten T."/>
            <person name="Britton C."/>
            <person name="Davik J."/>
            <person name="Ashrafi H."/>
            <person name="Aiden E.L."/>
            <person name="Borodovsky M."/>
            <person name="Worthington M."/>
        </authorList>
    </citation>
    <scope>NUCLEOTIDE SEQUENCE [LARGE SCALE GENOMIC DNA]</scope>
    <source>
        <strain evidence="2">PI 553951</strain>
    </source>
</reference>
<protein>
    <submittedName>
        <fullName evidence="2">Uncharacterized protein</fullName>
    </submittedName>
</protein>
<feature type="region of interest" description="Disordered" evidence="1">
    <location>
        <begin position="1"/>
        <end position="20"/>
    </location>
</feature>
<name>A0AAW1WXB5_RUBAR</name>
<keyword evidence="3" id="KW-1185">Reference proteome</keyword>
<evidence type="ECO:0000256" key="1">
    <source>
        <dbReference type="SAM" id="MobiDB-lite"/>
    </source>
</evidence>
<evidence type="ECO:0000313" key="3">
    <source>
        <dbReference type="Proteomes" id="UP001457282"/>
    </source>
</evidence>
<proteinExistence type="predicted"/>
<accession>A0AAW1WXB5</accession>
<organism evidence="2 3">
    <name type="scientific">Rubus argutus</name>
    <name type="common">Southern blackberry</name>
    <dbReference type="NCBI Taxonomy" id="59490"/>
    <lineage>
        <taxon>Eukaryota</taxon>
        <taxon>Viridiplantae</taxon>
        <taxon>Streptophyta</taxon>
        <taxon>Embryophyta</taxon>
        <taxon>Tracheophyta</taxon>
        <taxon>Spermatophyta</taxon>
        <taxon>Magnoliopsida</taxon>
        <taxon>eudicotyledons</taxon>
        <taxon>Gunneridae</taxon>
        <taxon>Pentapetalae</taxon>
        <taxon>rosids</taxon>
        <taxon>fabids</taxon>
        <taxon>Rosales</taxon>
        <taxon>Rosaceae</taxon>
        <taxon>Rosoideae</taxon>
        <taxon>Rosoideae incertae sedis</taxon>
        <taxon>Rubus</taxon>
    </lineage>
</organism>
<dbReference type="Proteomes" id="UP001457282">
    <property type="component" value="Unassembled WGS sequence"/>
</dbReference>
<feature type="compositionally biased region" description="Basic residues" evidence="1">
    <location>
        <begin position="121"/>
        <end position="131"/>
    </location>
</feature>